<reference evidence="2 3" key="1">
    <citation type="submission" date="2018-01" db="EMBL/GenBank/DDBJ databases">
        <title>Draft genome of the strawberry crown rot pathogen Phytophthora cactorum.</title>
        <authorList>
            <person name="Armitage A.D."/>
            <person name="Lysoe E."/>
            <person name="Nellist C.F."/>
            <person name="Harrison R.J."/>
            <person name="Brurberg M.B."/>
        </authorList>
    </citation>
    <scope>NUCLEOTIDE SEQUENCE [LARGE SCALE GENOMIC DNA]</scope>
    <source>
        <strain evidence="2 3">10300</strain>
    </source>
</reference>
<keyword evidence="3" id="KW-1185">Reference proteome</keyword>
<organism evidence="2 3">
    <name type="scientific">Phytophthora cactorum</name>
    <dbReference type="NCBI Taxonomy" id="29920"/>
    <lineage>
        <taxon>Eukaryota</taxon>
        <taxon>Sar</taxon>
        <taxon>Stramenopiles</taxon>
        <taxon>Oomycota</taxon>
        <taxon>Peronosporomycetes</taxon>
        <taxon>Peronosporales</taxon>
        <taxon>Peronosporaceae</taxon>
        <taxon>Phytophthora</taxon>
    </lineage>
</organism>
<protein>
    <submittedName>
        <fullName evidence="2">Uncharacterized protein</fullName>
    </submittedName>
</protein>
<dbReference type="VEuPathDB" id="FungiDB:PC110_g23206"/>
<comment type="caution">
    <text evidence="2">The sequence shown here is derived from an EMBL/GenBank/DDBJ whole genome shotgun (WGS) entry which is preliminary data.</text>
</comment>
<proteinExistence type="predicted"/>
<name>A0A329RA82_9STRA</name>
<evidence type="ECO:0000313" key="2">
    <source>
        <dbReference type="EMBL" id="RAW20352.1"/>
    </source>
</evidence>
<dbReference type="EMBL" id="MJFZ01003014">
    <property type="protein sequence ID" value="RAW20352.1"/>
    <property type="molecule type" value="Genomic_DNA"/>
</dbReference>
<feature type="region of interest" description="Disordered" evidence="1">
    <location>
        <begin position="1"/>
        <end position="34"/>
    </location>
</feature>
<dbReference type="AlphaFoldDB" id="A0A329RA82"/>
<accession>A0A329RA82</accession>
<gene>
    <name evidence="2" type="ORF">PC110_g23206</name>
</gene>
<dbReference type="Proteomes" id="UP000251314">
    <property type="component" value="Unassembled WGS sequence"/>
</dbReference>
<evidence type="ECO:0000313" key="3">
    <source>
        <dbReference type="Proteomes" id="UP000251314"/>
    </source>
</evidence>
<evidence type="ECO:0000256" key="1">
    <source>
        <dbReference type="SAM" id="MobiDB-lite"/>
    </source>
</evidence>
<sequence>MIANPIERQVADVPDSANTFPLEGEARQTGDAVSDVYERVKPESPLVPMSKAYEPFDAQDGYTVGVMALSTISRTLSALTPKASESPCPFSSRSLKNTNEANVVIRVILVT</sequence>